<evidence type="ECO:0000313" key="1">
    <source>
        <dbReference type="EMBL" id="RJO61641.1"/>
    </source>
</evidence>
<evidence type="ECO:0000313" key="2">
    <source>
        <dbReference type="Proteomes" id="UP000285655"/>
    </source>
</evidence>
<sequence>MIKSFLHKGLENYFYNGTKRGIQPQHAQKLADLLDRLDAAIDVNDMRFPRSDLHQLKGKMKGLWAVKVSGNWRVVFSFKEANAYDVNYIDYH</sequence>
<organism evidence="1 2">
    <name type="scientific">candidate division WS5 bacterium</name>
    <dbReference type="NCBI Taxonomy" id="2093353"/>
    <lineage>
        <taxon>Bacteria</taxon>
        <taxon>candidate division WS5</taxon>
    </lineage>
</organism>
<dbReference type="InterPro" id="IPR035093">
    <property type="entry name" value="RelE/ParE_toxin_dom_sf"/>
</dbReference>
<gene>
    <name evidence="1" type="ORF">C4544_02220</name>
</gene>
<dbReference type="InterPro" id="IPR007711">
    <property type="entry name" value="HigB-1"/>
</dbReference>
<comment type="caution">
    <text evidence="1">The sequence shown here is derived from an EMBL/GenBank/DDBJ whole genome shotgun (WGS) entry which is preliminary data.</text>
</comment>
<name>A0A419DES5_9BACT</name>
<proteinExistence type="predicted"/>
<accession>A0A419DES5</accession>
<dbReference type="PANTHER" id="PTHR40266:SF2">
    <property type="entry name" value="TOXIN HIGB-1"/>
    <property type="match status" value="1"/>
</dbReference>
<dbReference type="AlphaFoldDB" id="A0A419DES5"/>
<dbReference type="Gene3D" id="3.30.2310.20">
    <property type="entry name" value="RelE-like"/>
    <property type="match status" value="1"/>
</dbReference>
<dbReference type="EMBL" id="QZJW01000015">
    <property type="protein sequence ID" value="RJO61641.1"/>
    <property type="molecule type" value="Genomic_DNA"/>
</dbReference>
<dbReference type="SUPFAM" id="SSF143011">
    <property type="entry name" value="RelE-like"/>
    <property type="match status" value="1"/>
</dbReference>
<reference evidence="1 2" key="1">
    <citation type="journal article" date="2017" name="ISME J.">
        <title>Energy and carbon metabolisms in a deep terrestrial subsurface fluid microbial community.</title>
        <authorList>
            <person name="Momper L."/>
            <person name="Jungbluth S.P."/>
            <person name="Lee M.D."/>
            <person name="Amend J.P."/>
        </authorList>
    </citation>
    <scope>NUCLEOTIDE SEQUENCE [LARGE SCALE GENOMIC DNA]</scope>
    <source>
        <strain evidence="1">SURF_29</strain>
    </source>
</reference>
<dbReference type="PANTHER" id="PTHR40266">
    <property type="entry name" value="TOXIN HIGB-1"/>
    <property type="match status" value="1"/>
</dbReference>
<protein>
    <submittedName>
        <fullName evidence="1">Peptidase</fullName>
    </submittedName>
</protein>
<dbReference type="Proteomes" id="UP000285655">
    <property type="component" value="Unassembled WGS sequence"/>
</dbReference>
<dbReference type="Pfam" id="PF05015">
    <property type="entry name" value="HigB-like_toxin"/>
    <property type="match status" value="1"/>
</dbReference>